<gene>
    <name evidence="2" type="ORF">GIS02_05490</name>
</gene>
<dbReference type="EMBL" id="WNEG01000094">
    <property type="protein sequence ID" value="NMG83640.1"/>
    <property type="molecule type" value="Genomic_DNA"/>
</dbReference>
<keyword evidence="1" id="KW-0472">Membrane</keyword>
<feature type="transmembrane region" description="Helical" evidence="1">
    <location>
        <begin position="7"/>
        <end position="31"/>
    </location>
</feature>
<feature type="transmembrane region" description="Helical" evidence="1">
    <location>
        <begin position="123"/>
        <end position="144"/>
    </location>
</feature>
<organism evidence="2 3">
    <name type="scientific">Candidatus Ethanoperedens thermophilum</name>
    <dbReference type="NCBI Taxonomy" id="2766897"/>
    <lineage>
        <taxon>Archaea</taxon>
        <taxon>Methanobacteriati</taxon>
        <taxon>Methanobacteriota</taxon>
        <taxon>Stenosarchaea group</taxon>
        <taxon>Methanomicrobia</taxon>
        <taxon>Methanosarcinales</taxon>
        <taxon>Methanosarcinales incertae sedis</taxon>
        <taxon>GOM Arc I cluster</taxon>
        <taxon>Candidatus Ethanoperedens</taxon>
    </lineage>
</organism>
<dbReference type="AlphaFoldDB" id="A0A848DA65"/>
<evidence type="ECO:0000313" key="3">
    <source>
        <dbReference type="Proteomes" id="UP000606580"/>
    </source>
</evidence>
<comment type="caution">
    <text evidence="2">The sequence shown here is derived from an EMBL/GenBank/DDBJ whole genome shotgun (WGS) entry which is preliminary data.</text>
</comment>
<reference evidence="2" key="1">
    <citation type="journal article" date="2020" name="MBio">
        <title>'Candidatus Ethanoperedens,' a Thermophilic Genus of Archaea Mediating the Anaerobic Oxidation of Ethane.</title>
        <authorList>
            <person name="Hahn C.J."/>
            <person name="Laso-Perez R."/>
            <person name="Vulcano F."/>
            <person name="Vaziourakis K.M."/>
            <person name="Stokke R."/>
            <person name="Steen I.H."/>
            <person name="Teske A."/>
            <person name="Boetius A."/>
            <person name="Liebeke M."/>
            <person name="Amann R."/>
            <person name="Knittel K."/>
            <person name="Wegener G."/>
        </authorList>
    </citation>
    <scope>NUCLEOTIDE SEQUENCE</scope>
    <source>
        <strain evidence="2">GoM-Arc1-LC-WB58</strain>
    </source>
</reference>
<evidence type="ECO:0000256" key="1">
    <source>
        <dbReference type="SAM" id="Phobius"/>
    </source>
</evidence>
<keyword evidence="1" id="KW-0812">Transmembrane</keyword>
<dbReference type="Proteomes" id="UP000606580">
    <property type="component" value="Unassembled WGS sequence"/>
</dbReference>
<keyword evidence="1" id="KW-1133">Transmembrane helix</keyword>
<evidence type="ECO:0000313" key="2">
    <source>
        <dbReference type="EMBL" id="NMG83640.1"/>
    </source>
</evidence>
<protein>
    <submittedName>
        <fullName evidence="2">Uncharacterized protein</fullName>
    </submittedName>
</protein>
<name>A0A848DA65_9EURY</name>
<feature type="transmembrane region" description="Helical" evidence="1">
    <location>
        <begin position="51"/>
        <end position="68"/>
    </location>
</feature>
<proteinExistence type="predicted"/>
<feature type="transmembrane region" description="Helical" evidence="1">
    <location>
        <begin position="80"/>
        <end position="103"/>
    </location>
</feature>
<sequence length="155" mass="16356">MAEKNNLAMICIAILGVVTVAFGLADILVSAGGDGTGLSILEIPGDMFRGGWGGLIVLFAGLFYLSGCKNVAEVHNASKVAMGSVLIWIMAGTDIFAMITESIPGGEDGPWFNSLSGFLGTYAPPYTPAMFLLPFSLVVVYYILKQERTKSTTPP</sequence>
<accession>A0A848DA65</accession>